<name>A0A1S3DZT9_CICAR</name>
<feature type="domain" description="Disease resistance protein At4g27190-like leucine-rich repeats" evidence="9">
    <location>
        <begin position="1477"/>
        <end position="1587"/>
    </location>
</feature>
<dbReference type="InterPro" id="IPR057135">
    <property type="entry name" value="At4g27190-like_LRR"/>
</dbReference>
<dbReference type="PRINTS" id="PR00364">
    <property type="entry name" value="DISEASERSIST"/>
</dbReference>
<evidence type="ECO:0000256" key="5">
    <source>
        <dbReference type="ARBA" id="ARBA00022821"/>
    </source>
</evidence>
<dbReference type="InterPro" id="IPR027417">
    <property type="entry name" value="P-loop_NTPase"/>
</dbReference>
<reference evidence="11" key="2">
    <citation type="submission" date="2025-08" db="UniProtKB">
        <authorList>
            <consortium name="RefSeq"/>
        </authorList>
    </citation>
    <scope>IDENTIFICATION</scope>
    <source>
        <tissue evidence="11">Etiolated seedlings</tissue>
    </source>
</reference>
<dbReference type="SUPFAM" id="SSF52058">
    <property type="entry name" value="L domain-like"/>
    <property type="match status" value="2"/>
</dbReference>
<accession>A0A1S3DZT9</accession>
<keyword evidence="7" id="KW-0175">Coiled coil</keyword>
<dbReference type="Gene3D" id="3.40.50.300">
    <property type="entry name" value="P-loop containing nucleotide triphosphate hydrolases"/>
    <property type="match status" value="1"/>
</dbReference>
<dbReference type="Gene3D" id="1.10.8.430">
    <property type="entry name" value="Helical domain of apoptotic protease-activating factors"/>
    <property type="match status" value="1"/>
</dbReference>
<evidence type="ECO:0000256" key="4">
    <source>
        <dbReference type="ARBA" id="ARBA00022741"/>
    </source>
</evidence>
<dbReference type="RefSeq" id="XP_012568708.1">
    <property type="nucleotide sequence ID" value="XM_012713254.1"/>
</dbReference>
<gene>
    <name evidence="11" type="primary">LOC101502198</name>
</gene>
<dbReference type="Pfam" id="PF23247">
    <property type="entry name" value="LRR_RPS2"/>
    <property type="match status" value="4"/>
</dbReference>
<feature type="domain" description="Disease resistance protein At4g27190-like leucine-rich repeats" evidence="9">
    <location>
        <begin position="901"/>
        <end position="1020"/>
    </location>
</feature>
<keyword evidence="2" id="KW-0433">Leucine-rich repeat</keyword>
<evidence type="ECO:0000256" key="6">
    <source>
        <dbReference type="ARBA" id="ARBA00022840"/>
    </source>
</evidence>
<evidence type="ECO:0000256" key="1">
    <source>
        <dbReference type="ARBA" id="ARBA00008894"/>
    </source>
</evidence>
<dbReference type="Proteomes" id="UP000087171">
    <property type="component" value="Chromosome Ca2"/>
</dbReference>
<dbReference type="FunFam" id="3.40.50.300:FF:001091">
    <property type="entry name" value="Probable disease resistance protein At1g61300"/>
    <property type="match status" value="1"/>
</dbReference>
<dbReference type="GO" id="GO:0006952">
    <property type="term" value="P:defense response"/>
    <property type="evidence" value="ECO:0007669"/>
    <property type="project" value="UniProtKB-KW"/>
</dbReference>
<keyword evidence="6" id="KW-0067">ATP-binding</keyword>
<evidence type="ECO:0000259" key="9">
    <source>
        <dbReference type="Pfam" id="PF23247"/>
    </source>
</evidence>
<comment type="similarity">
    <text evidence="1">Belongs to the disease resistance NB-LRR family.</text>
</comment>
<evidence type="ECO:0000256" key="2">
    <source>
        <dbReference type="ARBA" id="ARBA00022614"/>
    </source>
</evidence>
<organism evidence="10 11">
    <name type="scientific">Cicer arietinum</name>
    <name type="common">Chickpea</name>
    <name type="synonym">Garbanzo</name>
    <dbReference type="NCBI Taxonomy" id="3827"/>
    <lineage>
        <taxon>Eukaryota</taxon>
        <taxon>Viridiplantae</taxon>
        <taxon>Streptophyta</taxon>
        <taxon>Embryophyta</taxon>
        <taxon>Tracheophyta</taxon>
        <taxon>Spermatophyta</taxon>
        <taxon>Magnoliopsida</taxon>
        <taxon>eudicotyledons</taxon>
        <taxon>Gunneridae</taxon>
        <taxon>Pentapetalae</taxon>
        <taxon>rosids</taxon>
        <taxon>fabids</taxon>
        <taxon>Fabales</taxon>
        <taxon>Fabaceae</taxon>
        <taxon>Papilionoideae</taxon>
        <taxon>50 kb inversion clade</taxon>
        <taxon>NPAAA clade</taxon>
        <taxon>Hologalegina</taxon>
        <taxon>IRL clade</taxon>
        <taxon>Cicereae</taxon>
        <taxon>Cicer</taxon>
    </lineage>
</organism>
<keyword evidence="10" id="KW-1185">Reference proteome</keyword>
<dbReference type="PaxDb" id="3827-XP_004491565.1"/>
<sequence length="1935" mass="221253">MGLLQFLLFKIHVVVFGLGGSFFFHWSELMGDFLSGLASSVTRDLVCGAVKELRYPCCFNNLVEELQNENDRVVETRNSVQDRIDRAKKQTKKTAGLVENWLKQANDDIDNVEELLKKAKTNKSFCFGRCPNWIWRYQLGRQLSERKRMIKIYNKEGSHYAEIERLTKLPGLGYFSSERCLKFDSRKYAYDQLVNALKNDKVNMIGLYGMGGCGKTTLAIDIGKRAKEENVFEEVIFVVVSSTVEIQKIQEDIAFWLECALEGKTEMQRAQRLHKRLIQEENILLILDNVWEPLDFVAIGVPSWKNHKGCKVLVTTRLENVCTRMDCQRMISLPLLTDEEAWGLFQIQAQISEATSDNLKHLARRISDKCEGLPVLITAVASTLKGKAEVEWKVALGRLENSKPLNIEKGLQNPYKCLQLSYDNLDMKEAKSLFLLCCVFPEEYEIPMEDLTRLAVGLGLVGEIHSHEGARNEVCAAKTKLVSSSLLLDAGEGKCVKMHDLIHKVALLIAEEEGKGIKCALEKDVTVEYSLLLRYLWCEKFPYQLDCSNLEFLCINTYSEVSDEIFKEMKRLRVLFLVNKGIERRPLLINSFQFQSLKNLCCLLLENWELGDISFLGDPKKLESLTLRKCSFLELPNVLITQLSSLRLLDLSECDMERNPFEVIGGHLQLEELYIDDCRSEWDSFNESTYELFSMFSVPRALQRYRIHLGTMFVGYEERLLNCRRTLFLSCFDTKNAAVKELAKKTEALLIANIQGGGAKTIIPDIFEIDVGGMNELIELMICTSKDIEHLVDIGNHLSRVGTLFSALRKLRIKCMEHLRSLYHGHPPSGLFEKLEELYIEECPQLHGTLFVWKLNLCSLKVLELYECTKLTSLVTHAVAQSLVQLERLEIFYCHALKHILADDNKEEISKNDDRLVFSKLKQLIVRRCKELEYIIPVTCAHGLLQLECLEIKFTPKLMYVFGQSNSKHDNQSHKEMKINLPALEKLTLSNMPNLISMCPNNFHLALPSLRQFTLQSCPEVAIMSINAYMVDVKGKQCDHNITEIKKEWSLKEVRAVEKHELVGRFLLAGPSIYEEQDPLRICLQKLSYTCSGLIQSMNLQNLEEIEVSGNQVQLQLQGEKYLNFLNLHLESNRLEGLTSIPSASLVNYNSGSFNLCILKRIILRSCSMLRTLFSPSTATHLISLEELTIEECHELRYLVTYGEAHEHKEEIICEDHVSQSYVATFPKLESITVVNCNLLEYLFHVSYAQGLVKLKDIEIRQTHGLMYVFGHSIHDIADVHSSHQYQNKIQIELPVLEKVELFSMPNMINIFPESYYMKCSSLQRIVMEDVGLSTLSVNNLMVHPTSSYLGHTSILDIVEAGTTNVQVLGSVAIWNSSKIKGIFHQDEHPMNRRQATSWLIDLNLVNLPELTYIWKGAKHFVTLQNLKFLYIWGCQKLKAIFSSAVSRSLPQLKILVILQCEGLEEIIEDSEELENTSNTATAPKVCFSKLKLLLVTQCNNLKRLFNLSASHEFPELEYLIINQDRNLEEVFECEQGMRERNVEVFLPELKHVILMQLPNLNNISQRIEIKTLTNLFVHNCPKLSLTSTTTIEDMLQSYNHDREIDFFVRCDLLYIRDIINKESAEKDQTESGSELPSFQANASSQIVLHNLTGSQDDYEYNKKKLVVDQQSTNEPSFQDQRQELGETIVTAEVAQISIIPISDSVEDMAKESVQEGSTLEETTKSTLSVPTEVNGFGGLILTHSKPNGRDMFAQHSHVNESIQEGSNSMDKESGTSVVSIDNIEIPPELRAYKDFDDMDDAQVALVVEAIAIYPHLRKVYDKFSKRFQGWMLKTLADMLLFLRNESSVSITPQQEKDFHRLCDEAVQLGFDKSWVDGMRQRVIVRVPEVERALARLEELLKRHNQLTQELDEIKSEVNNLNDFVAAQKKCFDFL</sequence>
<dbReference type="SUPFAM" id="SSF52540">
    <property type="entry name" value="P-loop containing nucleoside triphosphate hydrolases"/>
    <property type="match status" value="1"/>
</dbReference>
<keyword evidence="5" id="KW-0611">Plant defense</keyword>
<evidence type="ECO:0000313" key="11">
    <source>
        <dbReference type="RefSeq" id="XP_012568708.1"/>
    </source>
</evidence>
<dbReference type="Gene3D" id="3.80.10.10">
    <property type="entry name" value="Ribonuclease Inhibitor"/>
    <property type="match status" value="4"/>
</dbReference>
<dbReference type="InterPro" id="IPR042197">
    <property type="entry name" value="Apaf_helical"/>
</dbReference>
<dbReference type="InterPro" id="IPR032675">
    <property type="entry name" value="LRR_dom_sf"/>
</dbReference>
<feature type="domain" description="Disease resistance protein At4g27190-like leucine-rich repeats" evidence="9">
    <location>
        <begin position="1222"/>
        <end position="1262"/>
    </location>
</feature>
<dbReference type="InterPro" id="IPR036388">
    <property type="entry name" value="WH-like_DNA-bd_sf"/>
</dbReference>
<feature type="coiled-coil region" evidence="7">
    <location>
        <begin position="59"/>
        <end position="122"/>
    </location>
</feature>
<dbReference type="InterPro" id="IPR050905">
    <property type="entry name" value="Plant_NBS-LRR"/>
</dbReference>
<dbReference type="Gene3D" id="1.10.10.10">
    <property type="entry name" value="Winged helix-like DNA-binding domain superfamily/Winged helix DNA-binding domain"/>
    <property type="match status" value="1"/>
</dbReference>
<feature type="coiled-coil region" evidence="7">
    <location>
        <begin position="1887"/>
        <end position="1924"/>
    </location>
</feature>
<feature type="domain" description="NB-ARC" evidence="8">
    <location>
        <begin position="187"/>
        <end position="349"/>
    </location>
</feature>
<reference evidence="10" key="1">
    <citation type="journal article" date="2013" name="Nat. Biotechnol.">
        <title>Draft genome sequence of chickpea (Cicer arietinum) provides a resource for trait improvement.</title>
        <authorList>
            <person name="Varshney R.K."/>
            <person name="Song C."/>
            <person name="Saxena R.K."/>
            <person name="Azam S."/>
            <person name="Yu S."/>
            <person name="Sharpe A.G."/>
            <person name="Cannon S."/>
            <person name="Baek J."/>
            <person name="Rosen B.D."/>
            <person name="Tar'an B."/>
            <person name="Millan T."/>
            <person name="Zhang X."/>
            <person name="Ramsay L.D."/>
            <person name="Iwata A."/>
            <person name="Wang Y."/>
            <person name="Nelson W."/>
            <person name="Farmer A.D."/>
            <person name="Gaur P.M."/>
            <person name="Soderlund C."/>
            <person name="Penmetsa R.V."/>
            <person name="Xu C."/>
            <person name="Bharti A.K."/>
            <person name="He W."/>
            <person name="Winter P."/>
            <person name="Zhao S."/>
            <person name="Hane J.K."/>
            <person name="Carrasquilla-Garcia N."/>
            <person name="Condie J.A."/>
            <person name="Upadhyaya H.D."/>
            <person name="Luo M.C."/>
            <person name="Thudi M."/>
            <person name="Gowda C.L."/>
            <person name="Singh N.P."/>
            <person name="Lichtenzveig J."/>
            <person name="Gali K.K."/>
            <person name="Rubio J."/>
            <person name="Nadarajan N."/>
            <person name="Dolezel J."/>
            <person name="Bansal K.C."/>
            <person name="Xu X."/>
            <person name="Edwards D."/>
            <person name="Zhang G."/>
            <person name="Kahl G."/>
            <person name="Gil J."/>
            <person name="Singh K.B."/>
            <person name="Datta S.K."/>
            <person name="Jackson S.A."/>
            <person name="Wang J."/>
            <person name="Cook D.R."/>
        </authorList>
    </citation>
    <scope>NUCLEOTIDE SEQUENCE [LARGE SCALE GENOMIC DNA]</scope>
    <source>
        <strain evidence="10">cv. CDC Frontier</strain>
    </source>
</reference>
<protein>
    <submittedName>
        <fullName evidence="11">Uncharacterized protein LOC101502198</fullName>
    </submittedName>
</protein>
<proteinExistence type="inferred from homology"/>
<dbReference type="PANTHER" id="PTHR33463">
    <property type="entry name" value="NB-ARC DOMAIN-CONTAINING PROTEIN-RELATED"/>
    <property type="match status" value="1"/>
</dbReference>
<keyword evidence="4" id="KW-0547">Nucleotide-binding</keyword>
<dbReference type="InterPro" id="IPR002182">
    <property type="entry name" value="NB-ARC"/>
</dbReference>
<dbReference type="GO" id="GO:0043531">
    <property type="term" value="F:ADP binding"/>
    <property type="evidence" value="ECO:0007669"/>
    <property type="project" value="InterPro"/>
</dbReference>
<dbReference type="GO" id="GO:0005524">
    <property type="term" value="F:ATP binding"/>
    <property type="evidence" value="ECO:0007669"/>
    <property type="project" value="UniProtKB-KW"/>
</dbReference>
<evidence type="ECO:0000256" key="7">
    <source>
        <dbReference type="SAM" id="Coils"/>
    </source>
</evidence>
<feature type="domain" description="Disease resistance protein At4g27190-like leucine-rich repeats" evidence="9">
    <location>
        <begin position="1369"/>
        <end position="1462"/>
    </location>
</feature>
<dbReference type="Pfam" id="PF00931">
    <property type="entry name" value="NB-ARC"/>
    <property type="match status" value="1"/>
</dbReference>
<dbReference type="PANTHER" id="PTHR33463:SF105">
    <property type="entry name" value="AND NB-ARC DOMAIN DISEASE RESISTANCE PROTEIN, PUTATIVE-RELATED"/>
    <property type="match status" value="1"/>
</dbReference>
<dbReference type="OrthoDB" id="1432722at2759"/>
<evidence type="ECO:0000259" key="8">
    <source>
        <dbReference type="Pfam" id="PF00931"/>
    </source>
</evidence>
<evidence type="ECO:0000313" key="10">
    <source>
        <dbReference type="Proteomes" id="UP000087171"/>
    </source>
</evidence>
<evidence type="ECO:0000256" key="3">
    <source>
        <dbReference type="ARBA" id="ARBA00022737"/>
    </source>
</evidence>
<keyword evidence="3" id="KW-0677">Repeat</keyword>
<dbReference type="eggNOG" id="KOG4658">
    <property type="taxonomic scope" value="Eukaryota"/>
</dbReference>